<evidence type="ECO:0000256" key="1">
    <source>
        <dbReference type="ARBA" id="ARBA00000877"/>
    </source>
</evidence>
<dbReference type="InterPro" id="IPR003390">
    <property type="entry name" value="DNA_integrity_scan_DisA_N"/>
</dbReference>
<dbReference type="Proteomes" id="UP001275932">
    <property type="component" value="Unassembled WGS sequence"/>
</dbReference>
<keyword evidence="3" id="KW-0548">Nucleotidyltransferase</keyword>
<keyword evidence="5" id="KW-0067">ATP-binding</keyword>
<name>A0ABU4WEZ9_9BACT</name>
<evidence type="ECO:0000259" key="6">
    <source>
        <dbReference type="PROSITE" id="PS51094"/>
    </source>
</evidence>
<protein>
    <submittedName>
        <fullName evidence="8">Diadenylate cyclase</fullName>
    </submittedName>
</protein>
<comment type="caution">
    <text evidence="8">The sequence shown here is derived from an EMBL/GenBank/DDBJ whole genome shotgun (WGS) entry which is preliminary data.</text>
</comment>
<dbReference type="Pfam" id="PF21755">
    <property type="entry name" value="DacZ_P"/>
    <property type="match status" value="1"/>
</dbReference>
<proteinExistence type="inferred from homology"/>
<dbReference type="RefSeq" id="WP_370396577.1">
    <property type="nucleotide sequence ID" value="NZ_JALBUT010000003.1"/>
</dbReference>
<dbReference type="Gene3D" id="3.40.930.10">
    <property type="entry name" value="Mannitol-specific EII, Chain A"/>
    <property type="match status" value="1"/>
</dbReference>
<keyword evidence="2" id="KW-0808">Transferase</keyword>
<sequence length="446" mass="48746">MHLESFLAKSRIIDLKSADFEEALGELIGMIPDSLLGGVSRHEIQKDLAERENSMSTYLGNCVCLPHIKLENLSRKYVFLVGRCSQGLRLNGKEQYSNARLVFLILARADEPSYLKVLSSLAGIFSDDETMARLLAPVAIRQFQDRMLEAFAGTDGVRDKARRLNKVFLSQAEKIAKDSGCTAIVVLGDTFTNGIRLANYFKGMRIVLVSERRTDADLDDFDEIVSVHSYSRIRMGQLKSAILVGITKGILSETDKVCCIGGIRGSDVIDSIMVFNVGAEFSQFYLKNTEALPAGVKADVVERVIDIATELAVEGREGKPVGSLFVVGDAEKLRPYLKQLVLNPFFGYKPEERNVLSPFMDETVKEFSLIDGAFVIDGSGTLEAAGALIHTPDFNLKLPGGLGARHAAAYSISLAADCLAFVVSSSTGQLSLFRKGQMLVLSEPRA</sequence>
<evidence type="ECO:0000256" key="4">
    <source>
        <dbReference type="ARBA" id="ARBA00022741"/>
    </source>
</evidence>
<evidence type="ECO:0000256" key="2">
    <source>
        <dbReference type="ARBA" id="ARBA00022679"/>
    </source>
</evidence>
<dbReference type="EMBL" id="JALBUT010000003">
    <property type="protein sequence ID" value="MDX8415129.1"/>
    <property type="molecule type" value="Genomic_DNA"/>
</dbReference>
<dbReference type="InterPro" id="IPR036888">
    <property type="entry name" value="DNA_integrity_DisA_N_sf"/>
</dbReference>
<organism evidence="8 9">
    <name type="scientific">Intestinicryptomonas porci</name>
    <dbReference type="NCBI Taxonomy" id="2926320"/>
    <lineage>
        <taxon>Bacteria</taxon>
        <taxon>Pseudomonadati</taxon>
        <taxon>Verrucomicrobiota</taxon>
        <taxon>Opitutia</taxon>
        <taxon>Opitutales</taxon>
        <taxon>Intestinicryptomonaceae</taxon>
        <taxon>Intestinicryptomonas</taxon>
    </lineage>
</organism>
<reference evidence="8 9" key="1">
    <citation type="submission" date="2022-03" db="EMBL/GenBank/DDBJ databases">
        <title>Novel taxa within the pig intestine.</title>
        <authorList>
            <person name="Wylensek D."/>
            <person name="Bishof K."/>
            <person name="Afrizal A."/>
            <person name="Clavel T."/>
        </authorList>
    </citation>
    <scope>NUCLEOTIDE SEQUENCE [LARGE SCALE GENOMIC DNA]</scope>
    <source>
        <strain evidence="8 9">CLA-KB-P66</strain>
    </source>
</reference>
<dbReference type="Pfam" id="PF00359">
    <property type="entry name" value="PTS_EIIA_2"/>
    <property type="match status" value="1"/>
</dbReference>
<dbReference type="InterPro" id="IPR016152">
    <property type="entry name" value="PTrfase/Anion_transptr"/>
</dbReference>
<evidence type="ECO:0000256" key="3">
    <source>
        <dbReference type="ARBA" id="ARBA00022695"/>
    </source>
</evidence>
<dbReference type="InterPro" id="IPR048544">
    <property type="entry name" value="DacZ_P"/>
</dbReference>
<keyword evidence="4" id="KW-0547">Nucleotide-binding</keyword>
<evidence type="ECO:0000313" key="9">
    <source>
        <dbReference type="Proteomes" id="UP001275932"/>
    </source>
</evidence>
<evidence type="ECO:0000313" key="8">
    <source>
        <dbReference type="EMBL" id="MDX8415129.1"/>
    </source>
</evidence>
<dbReference type="PROSITE" id="PS51794">
    <property type="entry name" value="DAC"/>
    <property type="match status" value="1"/>
</dbReference>
<dbReference type="Pfam" id="PF02457">
    <property type="entry name" value="DAC"/>
    <property type="match status" value="1"/>
</dbReference>
<dbReference type="InterPro" id="IPR002178">
    <property type="entry name" value="PTS_EIIA_type-2_dom"/>
</dbReference>
<feature type="domain" description="DAC" evidence="7">
    <location>
        <begin position="282"/>
        <end position="444"/>
    </location>
</feature>
<dbReference type="InterPro" id="IPR050338">
    <property type="entry name" value="DisA"/>
</dbReference>
<evidence type="ECO:0000259" key="7">
    <source>
        <dbReference type="PROSITE" id="PS51794"/>
    </source>
</evidence>
<evidence type="ECO:0000256" key="5">
    <source>
        <dbReference type="ARBA" id="ARBA00022840"/>
    </source>
</evidence>
<keyword evidence="9" id="KW-1185">Reference proteome</keyword>
<dbReference type="PROSITE" id="PS51094">
    <property type="entry name" value="PTS_EIIA_TYPE_2"/>
    <property type="match status" value="1"/>
</dbReference>
<dbReference type="SUPFAM" id="SSF143597">
    <property type="entry name" value="YojJ-like"/>
    <property type="match status" value="1"/>
</dbReference>
<dbReference type="SUPFAM" id="SSF55804">
    <property type="entry name" value="Phoshotransferase/anion transport protein"/>
    <property type="match status" value="1"/>
</dbReference>
<dbReference type="PANTHER" id="PTHR34185:SF1">
    <property type="entry name" value="DIADENYLATE CYCLASE"/>
    <property type="match status" value="1"/>
</dbReference>
<dbReference type="Gene3D" id="3.40.1700.10">
    <property type="entry name" value="DNA integrity scanning protein, DisA, N-terminal domain"/>
    <property type="match status" value="1"/>
</dbReference>
<comment type="catalytic activity">
    <reaction evidence="1">
        <text>2 ATP = 3',3'-c-di-AMP + 2 diphosphate</text>
        <dbReference type="Rhea" id="RHEA:35655"/>
        <dbReference type="ChEBI" id="CHEBI:30616"/>
        <dbReference type="ChEBI" id="CHEBI:33019"/>
        <dbReference type="ChEBI" id="CHEBI:71500"/>
        <dbReference type="EC" id="2.7.7.85"/>
    </reaction>
</comment>
<dbReference type="HAMAP" id="MF_00840">
    <property type="entry name" value="DacZ"/>
    <property type="match status" value="1"/>
</dbReference>
<feature type="domain" description="PTS EIIA type-2" evidence="6">
    <location>
        <begin position="4"/>
        <end position="150"/>
    </location>
</feature>
<accession>A0ABU4WEZ9</accession>
<gene>
    <name evidence="8" type="ORF">MOX91_02910</name>
</gene>
<dbReference type="PANTHER" id="PTHR34185">
    <property type="entry name" value="DIADENYLATE CYCLASE"/>
    <property type="match status" value="1"/>
</dbReference>
<dbReference type="InterPro" id="IPR014499">
    <property type="entry name" value="DAC_DacZ"/>
</dbReference>